<accession>A0ABD2BAR2</accession>
<keyword evidence="9" id="KW-0735">Signal-anchor</keyword>
<keyword evidence="6" id="KW-0808">Transferase</keyword>
<evidence type="ECO:0000256" key="9">
    <source>
        <dbReference type="ARBA" id="ARBA00022968"/>
    </source>
</evidence>
<evidence type="ECO:0000256" key="6">
    <source>
        <dbReference type="ARBA" id="ARBA00022679"/>
    </source>
</evidence>
<gene>
    <name evidence="16" type="ORF">V1477_015634</name>
</gene>
<evidence type="ECO:0000313" key="16">
    <source>
        <dbReference type="EMBL" id="KAL2729823.1"/>
    </source>
</evidence>
<keyword evidence="8" id="KW-0256">Endoplasmic reticulum</keyword>
<reference evidence="16 17" key="1">
    <citation type="journal article" date="2024" name="Ann. Entomol. Soc. Am.">
        <title>Genomic analyses of the southern and eastern yellowjacket wasps (Hymenoptera: Vespidae) reveal evolutionary signatures of social life.</title>
        <authorList>
            <person name="Catto M.A."/>
            <person name="Caine P.B."/>
            <person name="Orr S.E."/>
            <person name="Hunt B.G."/>
            <person name="Goodisman M.A.D."/>
        </authorList>
    </citation>
    <scope>NUCLEOTIDE SEQUENCE [LARGE SCALE GENOMIC DNA]</scope>
    <source>
        <strain evidence="16">232</strain>
        <tissue evidence="16">Head and thorax</tissue>
    </source>
</reference>
<keyword evidence="7 14" id="KW-0812">Transmembrane</keyword>
<evidence type="ECO:0000256" key="14">
    <source>
        <dbReference type="SAM" id="Phobius"/>
    </source>
</evidence>
<dbReference type="InterPro" id="IPR035518">
    <property type="entry name" value="DPG_synthase"/>
</dbReference>
<comment type="similarity">
    <text evidence="3">Belongs to the glycosyltransferase 2 family.</text>
</comment>
<evidence type="ECO:0000256" key="13">
    <source>
        <dbReference type="ARBA" id="ARBA00070518"/>
    </source>
</evidence>
<keyword evidence="5" id="KW-0328">Glycosyltransferase</keyword>
<keyword evidence="11 14" id="KW-0472">Membrane</keyword>
<evidence type="ECO:0000313" key="17">
    <source>
        <dbReference type="Proteomes" id="UP001607303"/>
    </source>
</evidence>
<proteinExistence type="inferred from homology"/>
<comment type="catalytic activity">
    <reaction evidence="12">
        <text>a di-trans,poly-cis-dolichyl phosphate + UDP-alpha-D-glucose = a di-trans,poly-cis-dolichyl beta-D-glucosyl phosphate + UDP</text>
        <dbReference type="Rhea" id="RHEA:15401"/>
        <dbReference type="Rhea" id="RHEA-COMP:19498"/>
        <dbReference type="Rhea" id="RHEA-COMP:19502"/>
        <dbReference type="ChEBI" id="CHEBI:57525"/>
        <dbReference type="ChEBI" id="CHEBI:57683"/>
        <dbReference type="ChEBI" id="CHEBI:58223"/>
        <dbReference type="ChEBI" id="CHEBI:58885"/>
        <dbReference type="EC" id="2.4.1.117"/>
    </reaction>
    <physiologicalReaction direction="left-to-right" evidence="12">
        <dbReference type="Rhea" id="RHEA:15402"/>
    </physiologicalReaction>
</comment>
<feature type="domain" description="Glycosyltransferase 2-like" evidence="15">
    <location>
        <begin position="94"/>
        <end position="201"/>
    </location>
</feature>
<dbReference type="AlphaFoldDB" id="A0ABD2BAR2"/>
<dbReference type="SUPFAM" id="SSF53448">
    <property type="entry name" value="Nucleotide-diphospho-sugar transferases"/>
    <property type="match status" value="1"/>
</dbReference>
<evidence type="ECO:0000256" key="1">
    <source>
        <dbReference type="ARBA" id="ARBA00004389"/>
    </source>
</evidence>
<protein>
    <recommendedName>
        <fullName evidence="13">Dolichyl-phosphate beta-glucosyltransferase</fullName>
        <ecNumber evidence="4">2.4.1.117</ecNumber>
    </recommendedName>
</protein>
<dbReference type="Gene3D" id="3.90.550.10">
    <property type="entry name" value="Spore Coat Polysaccharide Biosynthesis Protein SpsA, Chain A"/>
    <property type="match status" value="1"/>
</dbReference>
<dbReference type="FunFam" id="3.90.550.10:FF:000068">
    <property type="entry name" value="ALG5, dolichyl-phosphate beta-glucosyltransferase"/>
    <property type="match status" value="1"/>
</dbReference>
<dbReference type="InterPro" id="IPR029044">
    <property type="entry name" value="Nucleotide-diphossugar_trans"/>
</dbReference>
<dbReference type="InterPro" id="IPR001173">
    <property type="entry name" value="Glyco_trans_2-like"/>
</dbReference>
<dbReference type="PANTHER" id="PTHR10859">
    <property type="entry name" value="GLYCOSYL TRANSFERASE"/>
    <property type="match status" value="1"/>
</dbReference>
<feature type="transmembrane region" description="Helical" evidence="14">
    <location>
        <begin position="33"/>
        <end position="54"/>
    </location>
</feature>
<dbReference type="Proteomes" id="UP001607303">
    <property type="component" value="Unassembled WGS sequence"/>
</dbReference>
<evidence type="ECO:0000256" key="3">
    <source>
        <dbReference type="ARBA" id="ARBA00006739"/>
    </source>
</evidence>
<evidence type="ECO:0000256" key="7">
    <source>
        <dbReference type="ARBA" id="ARBA00022692"/>
    </source>
</evidence>
<comment type="caution">
    <text evidence="16">The sequence shown here is derived from an EMBL/GenBank/DDBJ whole genome shotgun (WGS) entry which is preliminary data.</text>
</comment>
<sequence length="354" mass="41057">MCINLNLGLQKQQSPRDGTRSFLDAAMGLIENLFLYILLIAALIIIVFCIILYITTQPYPKLWRDEKEKVFFDHRRKEYQEFPSLYNNWSINLSVIVPAYNEEERLPPMLDECLEYLERLKKSGHSYEVIVVSDGSTDRTVEVAERYASKYDTVRVLALVKNRGKGGAVRLGMLSSRGSALLFADADGATRFADLEKLNDSLRNTLGFDYLSKPEEVSLSHAVICGSRAHLEKEETAKRSFFRLLLMHAFHFLVWFLCVRGIRDTQCGFKLLTRESARSIFRTLHVERWAFDVEMLYIAKYFNIPVTEIAVNWTEIEGSKIVPFWSWLQMGKDLVLIWLRYKIGAWKIDNIKQN</sequence>
<comment type="subcellular location">
    <subcellularLocation>
        <location evidence="1">Endoplasmic reticulum membrane</location>
        <topology evidence="1">Single-pass membrane protein</topology>
    </subcellularLocation>
</comment>
<dbReference type="EMBL" id="JAYRBN010000091">
    <property type="protein sequence ID" value="KAL2729823.1"/>
    <property type="molecule type" value="Genomic_DNA"/>
</dbReference>
<dbReference type="GO" id="GO:0004581">
    <property type="term" value="F:dolichyl-phosphate beta-glucosyltransferase activity"/>
    <property type="evidence" value="ECO:0007669"/>
    <property type="project" value="UniProtKB-EC"/>
</dbReference>
<organism evidence="16 17">
    <name type="scientific">Vespula maculifrons</name>
    <name type="common">Eastern yellow jacket</name>
    <name type="synonym">Wasp</name>
    <dbReference type="NCBI Taxonomy" id="7453"/>
    <lineage>
        <taxon>Eukaryota</taxon>
        <taxon>Metazoa</taxon>
        <taxon>Ecdysozoa</taxon>
        <taxon>Arthropoda</taxon>
        <taxon>Hexapoda</taxon>
        <taxon>Insecta</taxon>
        <taxon>Pterygota</taxon>
        <taxon>Neoptera</taxon>
        <taxon>Endopterygota</taxon>
        <taxon>Hymenoptera</taxon>
        <taxon>Apocrita</taxon>
        <taxon>Aculeata</taxon>
        <taxon>Vespoidea</taxon>
        <taxon>Vespidae</taxon>
        <taxon>Vespinae</taxon>
        <taxon>Vespula</taxon>
    </lineage>
</organism>
<keyword evidence="17" id="KW-1185">Reference proteome</keyword>
<evidence type="ECO:0000256" key="5">
    <source>
        <dbReference type="ARBA" id="ARBA00022676"/>
    </source>
</evidence>
<name>A0ABD2BAR2_VESMC</name>
<evidence type="ECO:0000256" key="4">
    <source>
        <dbReference type="ARBA" id="ARBA00012583"/>
    </source>
</evidence>
<evidence type="ECO:0000256" key="11">
    <source>
        <dbReference type="ARBA" id="ARBA00023136"/>
    </source>
</evidence>
<evidence type="ECO:0000256" key="2">
    <source>
        <dbReference type="ARBA" id="ARBA00004922"/>
    </source>
</evidence>
<dbReference type="Pfam" id="PF00535">
    <property type="entry name" value="Glycos_transf_2"/>
    <property type="match status" value="1"/>
</dbReference>
<dbReference type="PANTHER" id="PTHR10859:SF91">
    <property type="entry name" value="DOLICHYL-PHOSPHATE BETA-GLUCOSYLTRANSFERASE"/>
    <property type="match status" value="1"/>
</dbReference>
<dbReference type="EC" id="2.4.1.117" evidence="4"/>
<evidence type="ECO:0000256" key="12">
    <source>
        <dbReference type="ARBA" id="ARBA00045097"/>
    </source>
</evidence>
<evidence type="ECO:0000256" key="10">
    <source>
        <dbReference type="ARBA" id="ARBA00022989"/>
    </source>
</evidence>
<dbReference type="GO" id="GO:0005789">
    <property type="term" value="C:endoplasmic reticulum membrane"/>
    <property type="evidence" value="ECO:0007669"/>
    <property type="project" value="UniProtKB-SubCell"/>
</dbReference>
<keyword evidence="10 14" id="KW-1133">Transmembrane helix</keyword>
<comment type="pathway">
    <text evidence="2">Protein modification; protein glycosylation.</text>
</comment>
<evidence type="ECO:0000256" key="8">
    <source>
        <dbReference type="ARBA" id="ARBA00022824"/>
    </source>
</evidence>
<dbReference type="CDD" id="cd04188">
    <property type="entry name" value="DPG_synthase"/>
    <property type="match status" value="1"/>
</dbReference>
<evidence type="ECO:0000259" key="15">
    <source>
        <dbReference type="Pfam" id="PF00535"/>
    </source>
</evidence>